<organism evidence="2 3">
    <name type="scientific">Phialophora macrospora</name>
    <dbReference type="NCBI Taxonomy" id="1851006"/>
    <lineage>
        <taxon>Eukaryota</taxon>
        <taxon>Fungi</taxon>
        <taxon>Dikarya</taxon>
        <taxon>Ascomycota</taxon>
        <taxon>Pezizomycotina</taxon>
        <taxon>Eurotiomycetes</taxon>
        <taxon>Chaetothyriomycetidae</taxon>
        <taxon>Chaetothyriales</taxon>
        <taxon>Herpotrichiellaceae</taxon>
        <taxon>Phialophora</taxon>
    </lineage>
</organism>
<dbReference type="EMBL" id="KN846961">
    <property type="protein sequence ID" value="KIW63840.1"/>
    <property type="molecule type" value="Genomic_DNA"/>
</dbReference>
<dbReference type="HOGENOM" id="CLU_1586266_0_0_1"/>
<proteinExistence type="predicted"/>
<keyword evidence="3" id="KW-1185">Reference proteome</keyword>
<dbReference type="AlphaFoldDB" id="A0A0D2FA80"/>
<keyword evidence="1" id="KW-0732">Signal</keyword>
<evidence type="ECO:0000313" key="2">
    <source>
        <dbReference type="EMBL" id="KIW63840.1"/>
    </source>
</evidence>
<feature type="signal peptide" evidence="1">
    <location>
        <begin position="1"/>
        <end position="18"/>
    </location>
</feature>
<sequence>MLLLLLFFLLGCLPAILPWQHGTTGFAFAEPAPSSDFSANKTTSADAHTSTSTHSQSWPRDFDALLDDGAVNGVSTSTRPSIPLAFSLPPRSPLSPSRSFTIADYTCVGHQMYICQYPNWSGTCFWTEIYPSMYNHCMVIIAAGGWASLGPDAGIAVDLYRYVIVYVL</sequence>
<dbReference type="Proteomes" id="UP000054266">
    <property type="component" value="Unassembled WGS sequence"/>
</dbReference>
<reference evidence="2 3" key="1">
    <citation type="submission" date="2015-01" db="EMBL/GenBank/DDBJ databases">
        <title>The Genome Sequence of Capronia semiimmersa CBS27337.</title>
        <authorList>
            <consortium name="The Broad Institute Genomics Platform"/>
            <person name="Cuomo C."/>
            <person name="de Hoog S."/>
            <person name="Gorbushina A."/>
            <person name="Stielow B."/>
            <person name="Teixiera M."/>
            <person name="Abouelleil A."/>
            <person name="Chapman S.B."/>
            <person name="Priest M."/>
            <person name="Young S.K."/>
            <person name="Wortman J."/>
            <person name="Nusbaum C."/>
            <person name="Birren B."/>
        </authorList>
    </citation>
    <scope>NUCLEOTIDE SEQUENCE [LARGE SCALE GENOMIC DNA]</scope>
    <source>
        <strain evidence="2 3">CBS 27337</strain>
    </source>
</reference>
<feature type="chain" id="PRO_5002241782" evidence="1">
    <location>
        <begin position="19"/>
        <end position="168"/>
    </location>
</feature>
<name>A0A0D2FA80_9EURO</name>
<protein>
    <submittedName>
        <fullName evidence="2">Uncharacterized protein</fullName>
    </submittedName>
</protein>
<evidence type="ECO:0000313" key="3">
    <source>
        <dbReference type="Proteomes" id="UP000054266"/>
    </source>
</evidence>
<accession>A0A0D2FA80</accession>
<evidence type="ECO:0000256" key="1">
    <source>
        <dbReference type="SAM" id="SignalP"/>
    </source>
</evidence>
<gene>
    <name evidence="2" type="ORF">PV04_08812</name>
</gene>